<reference evidence="1 2" key="1">
    <citation type="submission" date="2018-02" db="EMBL/GenBank/DDBJ databases">
        <title>The genomes of Aspergillus section Nigri reveals drivers in fungal speciation.</title>
        <authorList>
            <consortium name="DOE Joint Genome Institute"/>
            <person name="Vesth T.C."/>
            <person name="Nybo J."/>
            <person name="Theobald S."/>
            <person name="Brandl J."/>
            <person name="Frisvad J.C."/>
            <person name="Nielsen K.F."/>
            <person name="Lyhne E.K."/>
            <person name="Kogle M.E."/>
            <person name="Kuo A."/>
            <person name="Riley R."/>
            <person name="Clum A."/>
            <person name="Nolan M."/>
            <person name="Lipzen A."/>
            <person name="Salamov A."/>
            <person name="Henrissat B."/>
            <person name="Wiebenga A."/>
            <person name="De vries R.P."/>
            <person name="Grigoriev I.V."/>
            <person name="Mortensen U.H."/>
            <person name="Andersen M.R."/>
            <person name="Baker S.E."/>
        </authorList>
    </citation>
    <scope>NUCLEOTIDE SEQUENCE [LARGE SCALE GENOMIC DNA]</scope>
    <source>
        <strain evidence="1 2">CBS 707.79</strain>
    </source>
</reference>
<organism evidence="1 2">
    <name type="scientific">Aspergillus ellipticus CBS 707.79</name>
    <dbReference type="NCBI Taxonomy" id="1448320"/>
    <lineage>
        <taxon>Eukaryota</taxon>
        <taxon>Fungi</taxon>
        <taxon>Dikarya</taxon>
        <taxon>Ascomycota</taxon>
        <taxon>Pezizomycotina</taxon>
        <taxon>Eurotiomycetes</taxon>
        <taxon>Eurotiomycetidae</taxon>
        <taxon>Eurotiales</taxon>
        <taxon>Aspergillaceae</taxon>
        <taxon>Aspergillus</taxon>
        <taxon>Aspergillus subgen. Circumdati</taxon>
    </lineage>
</organism>
<protein>
    <submittedName>
        <fullName evidence="1">Uncharacterized protein</fullName>
    </submittedName>
</protein>
<gene>
    <name evidence="1" type="ORF">BO71DRAFT_177534</name>
</gene>
<keyword evidence="2" id="KW-1185">Reference proteome</keyword>
<dbReference type="AlphaFoldDB" id="A0A319CQD2"/>
<accession>A0A319CQD2</accession>
<dbReference type="VEuPathDB" id="FungiDB:BO71DRAFT_177534"/>
<dbReference type="Proteomes" id="UP000247810">
    <property type="component" value="Unassembled WGS sequence"/>
</dbReference>
<sequence>MHHPMALVPCGISSHILVVRVTQIHNVVSSGIPYSCLSEAQKSVPFLLGMRCLHPRHSITLEILRVNLWLRPRQFLKEPSAFEVHLERDSLSRLVAWAETWSPQPHHARNHSHIPGENVASLAIPSPRMRSISNIPDRTIRTPSLTDGSIARLRLSHPLIGPCIRQYPTSDRRVFAKRDARPYLSETLPWARPPGPQIRPALDPGFELV</sequence>
<evidence type="ECO:0000313" key="1">
    <source>
        <dbReference type="EMBL" id="PYH87576.1"/>
    </source>
</evidence>
<dbReference type="EMBL" id="KZ826211">
    <property type="protein sequence ID" value="PYH87576.1"/>
    <property type="molecule type" value="Genomic_DNA"/>
</dbReference>
<proteinExistence type="predicted"/>
<evidence type="ECO:0000313" key="2">
    <source>
        <dbReference type="Proteomes" id="UP000247810"/>
    </source>
</evidence>
<name>A0A319CQD2_9EURO</name>